<protein>
    <submittedName>
        <fullName evidence="1">Uncharacterized protein</fullName>
    </submittedName>
</protein>
<reference evidence="1 2" key="1">
    <citation type="submission" date="2024-02" db="EMBL/GenBank/DDBJ databases">
        <title>High-quality chromosome-scale genome assembly of Pensacola bahiagrass (Paspalum notatum Flugge var. saurae).</title>
        <authorList>
            <person name="Vega J.M."/>
            <person name="Podio M."/>
            <person name="Orjuela J."/>
            <person name="Siena L.A."/>
            <person name="Pessino S.C."/>
            <person name="Combes M.C."/>
            <person name="Mariac C."/>
            <person name="Albertini E."/>
            <person name="Pupilli F."/>
            <person name="Ortiz J.P.A."/>
            <person name="Leblanc O."/>
        </authorList>
    </citation>
    <scope>NUCLEOTIDE SEQUENCE [LARGE SCALE GENOMIC DNA]</scope>
    <source>
        <strain evidence="1">R1</strain>
        <tissue evidence="1">Leaf</tissue>
    </source>
</reference>
<dbReference type="EMBL" id="CP144753">
    <property type="protein sequence ID" value="WVZ93368.1"/>
    <property type="molecule type" value="Genomic_DNA"/>
</dbReference>
<keyword evidence="2" id="KW-1185">Reference proteome</keyword>
<name>A0AAQ3UL80_PASNO</name>
<accession>A0AAQ3UL80</accession>
<gene>
    <name evidence="1" type="ORF">U9M48_039355</name>
</gene>
<proteinExistence type="predicted"/>
<evidence type="ECO:0000313" key="1">
    <source>
        <dbReference type="EMBL" id="WVZ93368.1"/>
    </source>
</evidence>
<sequence length="80" mass="8504">MGDMVKAKKPCSRSCAPLGDWSSRKKMVARTGAPDSCARDALEEHAARASIVSSGSWQRAVGARPHVGGRTPAWLPPWCG</sequence>
<dbReference type="Proteomes" id="UP001341281">
    <property type="component" value="Chromosome 09"/>
</dbReference>
<evidence type="ECO:0000313" key="2">
    <source>
        <dbReference type="Proteomes" id="UP001341281"/>
    </source>
</evidence>
<organism evidence="1 2">
    <name type="scientific">Paspalum notatum var. saurae</name>
    <dbReference type="NCBI Taxonomy" id="547442"/>
    <lineage>
        <taxon>Eukaryota</taxon>
        <taxon>Viridiplantae</taxon>
        <taxon>Streptophyta</taxon>
        <taxon>Embryophyta</taxon>
        <taxon>Tracheophyta</taxon>
        <taxon>Spermatophyta</taxon>
        <taxon>Magnoliopsida</taxon>
        <taxon>Liliopsida</taxon>
        <taxon>Poales</taxon>
        <taxon>Poaceae</taxon>
        <taxon>PACMAD clade</taxon>
        <taxon>Panicoideae</taxon>
        <taxon>Andropogonodae</taxon>
        <taxon>Paspaleae</taxon>
        <taxon>Paspalinae</taxon>
        <taxon>Paspalum</taxon>
    </lineage>
</organism>
<dbReference type="AlphaFoldDB" id="A0AAQ3UL80"/>